<dbReference type="RefSeq" id="WP_202989507.1">
    <property type="nucleotide sequence ID" value="NZ_JAENHO010000001.1"/>
</dbReference>
<reference evidence="2 3" key="1">
    <citation type="submission" date="2021-01" db="EMBL/GenBank/DDBJ databases">
        <title>Actinoplanes sp. nov. LDG1-01 isolated from lichen.</title>
        <authorList>
            <person name="Saeng-In P."/>
            <person name="Phongsopitanun W."/>
            <person name="Kanchanasin P."/>
            <person name="Yuki M."/>
            <person name="Kudo T."/>
            <person name="Ohkuma M."/>
            <person name="Tanasupawat S."/>
        </authorList>
    </citation>
    <scope>NUCLEOTIDE SEQUENCE [LARGE SCALE GENOMIC DNA]</scope>
    <source>
        <strain evidence="2 3">LDG1-01</strain>
    </source>
</reference>
<dbReference type="Proteomes" id="UP000598996">
    <property type="component" value="Unassembled WGS sequence"/>
</dbReference>
<organism evidence="2 3">
    <name type="scientific">Paractinoplanes lichenicola</name>
    <dbReference type="NCBI Taxonomy" id="2802976"/>
    <lineage>
        <taxon>Bacteria</taxon>
        <taxon>Bacillati</taxon>
        <taxon>Actinomycetota</taxon>
        <taxon>Actinomycetes</taxon>
        <taxon>Micromonosporales</taxon>
        <taxon>Micromonosporaceae</taxon>
        <taxon>Paractinoplanes</taxon>
    </lineage>
</organism>
<protein>
    <submittedName>
        <fullName evidence="2">Type II secretion system protein</fullName>
    </submittedName>
</protein>
<evidence type="ECO:0000313" key="3">
    <source>
        <dbReference type="Proteomes" id="UP000598996"/>
    </source>
</evidence>
<keyword evidence="3" id="KW-1185">Reference proteome</keyword>
<accession>A0ABM8NCV6</accession>
<proteinExistence type="predicted"/>
<evidence type="ECO:0000256" key="1">
    <source>
        <dbReference type="SAM" id="Phobius"/>
    </source>
</evidence>
<comment type="caution">
    <text evidence="2">The sequence shown here is derived from an EMBL/GenBank/DDBJ whole genome shotgun (WGS) entry which is preliminary data.</text>
</comment>
<dbReference type="NCBIfam" id="TIGR02532">
    <property type="entry name" value="IV_pilin_GFxxxE"/>
    <property type="match status" value="1"/>
</dbReference>
<dbReference type="InterPro" id="IPR045584">
    <property type="entry name" value="Pilin-like"/>
</dbReference>
<gene>
    <name evidence="2" type="ORF">JKJ07_02515</name>
</gene>
<name>A0ABM8NCV6_9ACTN</name>
<sequence length="199" mass="21719">MRRRTDEGFTLIETMVALAVVGVVMSALALFFIRSSTVQHRQADVQVAAQLAANSLDYVSQLPGENVLLGRDQIAVQAQWQAPGTSVYLDPARTELAWQDPSTPASATVAGLPTAPETIQPADGATPYQRWWYVGRCWQPKTGGDCVVVPAVPALLRSSRVEMFRIVVALTWTAPDCANRQCQYVTAMLAESSLDDPIW</sequence>
<evidence type="ECO:0000313" key="2">
    <source>
        <dbReference type="EMBL" id="MBL7253176.1"/>
    </source>
</evidence>
<keyword evidence="1" id="KW-0472">Membrane</keyword>
<keyword evidence="1" id="KW-0812">Transmembrane</keyword>
<keyword evidence="1" id="KW-1133">Transmembrane helix</keyword>
<dbReference type="PROSITE" id="PS00409">
    <property type="entry name" value="PROKAR_NTER_METHYL"/>
    <property type="match status" value="1"/>
</dbReference>
<dbReference type="SUPFAM" id="SSF54523">
    <property type="entry name" value="Pili subunits"/>
    <property type="match status" value="1"/>
</dbReference>
<dbReference type="EMBL" id="JAENHO010000001">
    <property type="protein sequence ID" value="MBL7253176.1"/>
    <property type="molecule type" value="Genomic_DNA"/>
</dbReference>
<dbReference type="InterPro" id="IPR012902">
    <property type="entry name" value="N_methyl_site"/>
</dbReference>
<feature type="transmembrane region" description="Helical" evidence="1">
    <location>
        <begin position="12"/>
        <end position="33"/>
    </location>
</feature>
<dbReference type="Pfam" id="PF07963">
    <property type="entry name" value="N_methyl"/>
    <property type="match status" value="1"/>
</dbReference>